<accession>A0AA41W703</accession>
<reference evidence="9 10" key="1">
    <citation type="journal article" date="2013" name="Antonie Van Leeuwenhoek">
        <title>Echinimonas agarilytica gen. nov., sp. nov., a new gammaproteobacterium isolated from the sea urchin Strongylocentrotus intermedius.</title>
        <authorList>
            <person name="Nedashkovskaya O.I."/>
            <person name="Stenkova A.M."/>
            <person name="Zhukova N.V."/>
            <person name="Van Trappen S."/>
            <person name="Lee J.S."/>
            <person name="Kim S.B."/>
        </authorList>
    </citation>
    <scope>NUCLEOTIDE SEQUENCE [LARGE SCALE GENOMIC DNA]</scope>
    <source>
        <strain evidence="9 10">KMM 6351</strain>
    </source>
</reference>
<dbReference type="InterPro" id="IPR052905">
    <property type="entry name" value="LD-transpeptidase_YkuD-like"/>
</dbReference>
<dbReference type="CDD" id="cd16913">
    <property type="entry name" value="YkuD_like"/>
    <property type="match status" value="1"/>
</dbReference>
<dbReference type="PANTHER" id="PTHR41533:SF1">
    <property type="entry name" value="L,D-TRANSPEPTIDASE YCBB-RELATED"/>
    <property type="match status" value="1"/>
</dbReference>
<dbReference type="GO" id="GO:0016740">
    <property type="term" value="F:transferase activity"/>
    <property type="evidence" value="ECO:0007669"/>
    <property type="project" value="UniProtKB-KW"/>
</dbReference>
<feature type="active site" description="Proton donor/acceptor" evidence="7">
    <location>
        <position position="357"/>
    </location>
</feature>
<comment type="caution">
    <text evidence="9">The sequence shown here is derived from an EMBL/GenBank/DDBJ whole genome shotgun (WGS) entry which is preliminary data.</text>
</comment>
<keyword evidence="5 7" id="KW-0573">Peptidoglycan synthesis</keyword>
<dbReference type="Proteomes" id="UP001165393">
    <property type="component" value="Unassembled WGS sequence"/>
</dbReference>
<evidence type="ECO:0000256" key="2">
    <source>
        <dbReference type="ARBA" id="ARBA00005992"/>
    </source>
</evidence>
<dbReference type="AlphaFoldDB" id="A0AA41W703"/>
<sequence>MSQQSPDIWRHSELQQEIRQLVTESSLAFGTPAHIQILDNIFNYPTAPEVYADAALYLSAIQRHFRHANYTEQMKLTLSVHDARANALELSMWNDAMESNSAIQIAHKLRPPHPWYASYRQAIVQLLSQSAAPWPHIEEGPLFDLNSQDNRTQQVHLILERWKLKGTSGLQQFQQIHGLKVDGIIGQNTRYWLNMSPVARAIILARNSQRLHAAPNTNFQNTVWVNVPSFELNYWRYGEHQIASRVIVGKKSRKTPMLISHIDQLIANPAWNVPYRIMRYDILPKAQNDPSYLAERGFRVINSDRSYRAETVPLESFDWPNVTILNFPFLLQQAPGKNNALGSIKFNFPNRYRVYLHDTNQPELFENHHRALSSGCIRVEKAQQLAELLMSPSQNIKWTQWRESMQTSDLRPEQNAIIQITYLTAWPEKNGEFSYRNDIYQYDASSLKMASNWPKALVMNDNNGLTNFSPTRIFSNR</sequence>
<dbReference type="EMBL" id="JAMQGP010000004">
    <property type="protein sequence ID" value="MCM2680250.1"/>
    <property type="molecule type" value="Genomic_DNA"/>
</dbReference>
<feature type="active site" description="Nucleophile" evidence="7">
    <location>
        <position position="376"/>
    </location>
</feature>
<dbReference type="GO" id="GO:0071555">
    <property type="term" value="P:cell wall organization"/>
    <property type="evidence" value="ECO:0007669"/>
    <property type="project" value="UniProtKB-UniRule"/>
</dbReference>
<dbReference type="InterPro" id="IPR036365">
    <property type="entry name" value="PGBD-like_sf"/>
</dbReference>
<evidence type="ECO:0000256" key="1">
    <source>
        <dbReference type="ARBA" id="ARBA00004752"/>
    </source>
</evidence>
<feature type="domain" description="L,D-TPase catalytic" evidence="8">
    <location>
        <begin position="221"/>
        <end position="399"/>
    </location>
</feature>
<dbReference type="PROSITE" id="PS52029">
    <property type="entry name" value="LD_TPASE"/>
    <property type="match status" value="1"/>
</dbReference>
<evidence type="ECO:0000256" key="4">
    <source>
        <dbReference type="ARBA" id="ARBA00022960"/>
    </source>
</evidence>
<dbReference type="GO" id="GO:0009252">
    <property type="term" value="P:peptidoglycan biosynthetic process"/>
    <property type="evidence" value="ECO:0007669"/>
    <property type="project" value="UniProtKB-KW"/>
</dbReference>
<gene>
    <name evidence="9" type="ORF">NAF29_11285</name>
</gene>
<keyword evidence="6 7" id="KW-0961">Cell wall biogenesis/degradation</keyword>
<dbReference type="SUPFAM" id="SSF47090">
    <property type="entry name" value="PGBD-like"/>
    <property type="match status" value="1"/>
</dbReference>
<protein>
    <submittedName>
        <fullName evidence="9">L,D-transpeptidase family protein</fullName>
    </submittedName>
</protein>
<evidence type="ECO:0000313" key="10">
    <source>
        <dbReference type="Proteomes" id="UP001165393"/>
    </source>
</evidence>
<dbReference type="GO" id="GO:0008360">
    <property type="term" value="P:regulation of cell shape"/>
    <property type="evidence" value="ECO:0007669"/>
    <property type="project" value="UniProtKB-UniRule"/>
</dbReference>
<proteinExistence type="inferred from homology"/>
<keyword evidence="10" id="KW-1185">Reference proteome</keyword>
<comment type="similarity">
    <text evidence="2">Belongs to the YkuD family.</text>
</comment>
<evidence type="ECO:0000256" key="6">
    <source>
        <dbReference type="ARBA" id="ARBA00023316"/>
    </source>
</evidence>
<comment type="pathway">
    <text evidence="1 7">Cell wall biogenesis; peptidoglycan biosynthesis.</text>
</comment>
<dbReference type="PANTHER" id="PTHR41533">
    <property type="entry name" value="L,D-TRANSPEPTIDASE HI_1667-RELATED"/>
    <property type="match status" value="1"/>
</dbReference>
<dbReference type="InterPro" id="IPR038063">
    <property type="entry name" value="Transpep_catalytic_dom"/>
</dbReference>
<keyword evidence="4 7" id="KW-0133">Cell shape</keyword>
<keyword evidence="3" id="KW-0808">Transferase</keyword>
<evidence type="ECO:0000256" key="3">
    <source>
        <dbReference type="ARBA" id="ARBA00022679"/>
    </source>
</evidence>
<dbReference type="Gene3D" id="2.40.440.10">
    <property type="entry name" value="L,D-transpeptidase catalytic domain-like"/>
    <property type="match status" value="1"/>
</dbReference>
<evidence type="ECO:0000256" key="5">
    <source>
        <dbReference type="ARBA" id="ARBA00022984"/>
    </source>
</evidence>
<dbReference type="InterPro" id="IPR005490">
    <property type="entry name" value="LD_TPept_cat_dom"/>
</dbReference>
<name>A0AA41W703_9GAMM</name>
<dbReference type="RefSeq" id="WP_251261670.1">
    <property type="nucleotide sequence ID" value="NZ_JAMQGP010000004.1"/>
</dbReference>
<evidence type="ECO:0000259" key="8">
    <source>
        <dbReference type="PROSITE" id="PS52029"/>
    </source>
</evidence>
<dbReference type="Pfam" id="PF03734">
    <property type="entry name" value="YkuD"/>
    <property type="match status" value="1"/>
</dbReference>
<dbReference type="GO" id="GO:0004180">
    <property type="term" value="F:carboxypeptidase activity"/>
    <property type="evidence" value="ECO:0007669"/>
    <property type="project" value="UniProtKB-ARBA"/>
</dbReference>
<evidence type="ECO:0000313" key="9">
    <source>
        <dbReference type="EMBL" id="MCM2680250.1"/>
    </source>
</evidence>
<dbReference type="SUPFAM" id="SSF141523">
    <property type="entry name" value="L,D-transpeptidase catalytic domain-like"/>
    <property type="match status" value="1"/>
</dbReference>
<organism evidence="9 10">
    <name type="scientific">Echinimonas agarilytica</name>
    <dbReference type="NCBI Taxonomy" id="1215918"/>
    <lineage>
        <taxon>Bacteria</taxon>
        <taxon>Pseudomonadati</taxon>
        <taxon>Pseudomonadota</taxon>
        <taxon>Gammaproteobacteria</taxon>
        <taxon>Alteromonadales</taxon>
        <taxon>Echinimonadaceae</taxon>
        <taxon>Echinimonas</taxon>
    </lineage>
</organism>
<evidence type="ECO:0000256" key="7">
    <source>
        <dbReference type="PROSITE-ProRule" id="PRU01373"/>
    </source>
</evidence>